<dbReference type="Proteomes" id="UP000218334">
    <property type="component" value="Unassembled WGS sequence"/>
</dbReference>
<feature type="non-terminal residue" evidence="1">
    <location>
        <position position="1"/>
    </location>
</feature>
<gene>
    <name evidence="1" type="ORF">ARMSODRAFT_672765</name>
</gene>
<protein>
    <submittedName>
        <fullName evidence="1">Uncharacterized protein</fullName>
    </submittedName>
</protein>
<reference evidence="2" key="1">
    <citation type="journal article" date="2017" name="Nat. Ecol. Evol.">
        <title>Genome expansion and lineage-specific genetic innovations in the forest pathogenic fungi Armillaria.</title>
        <authorList>
            <person name="Sipos G."/>
            <person name="Prasanna A.N."/>
            <person name="Walter M.C."/>
            <person name="O'Connor E."/>
            <person name="Balint B."/>
            <person name="Krizsan K."/>
            <person name="Kiss B."/>
            <person name="Hess J."/>
            <person name="Varga T."/>
            <person name="Slot J."/>
            <person name="Riley R."/>
            <person name="Boka B."/>
            <person name="Rigling D."/>
            <person name="Barry K."/>
            <person name="Lee J."/>
            <person name="Mihaltcheva S."/>
            <person name="LaButti K."/>
            <person name="Lipzen A."/>
            <person name="Waldron R."/>
            <person name="Moloney N.M."/>
            <person name="Sperisen C."/>
            <person name="Kredics L."/>
            <person name="Vagvoelgyi C."/>
            <person name="Patrignani A."/>
            <person name="Fitzpatrick D."/>
            <person name="Nagy I."/>
            <person name="Doyle S."/>
            <person name="Anderson J.B."/>
            <person name="Grigoriev I.V."/>
            <person name="Gueldener U."/>
            <person name="Muensterkoetter M."/>
            <person name="Nagy L.G."/>
        </authorList>
    </citation>
    <scope>NUCLEOTIDE SEQUENCE [LARGE SCALE GENOMIC DNA]</scope>
    <source>
        <strain evidence="2">28-4</strain>
    </source>
</reference>
<organism evidence="1 2">
    <name type="scientific">Armillaria solidipes</name>
    <dbReference type="NCBI Taxonomy" id="1076256"/>
    <lineage>
        <taxon>Eukaryota</taxon>
        <taxon>Fungi</taxon>
        <taxon>Dikarya</taxon>
        <taxon>Basidiomycota</taxon>
        <taxon>Agaricomycotina</taxon>
        <taxon>Agaricomycetes</taxon>
        <taxon>Agaricomycetidae</taxon>
        <taxon>Agaricales</taxon>
        <taxon>Marasmiineae</taxon>
        <taxon>Physalacriaceae</taxon>
        <taxon>Armillaria</taxon>
    </lineage>
</organism>
<proteinExistence type="predicted"/>
<sequence>WWLYEPSESTGSEPVTYRTRSFPFFPPCRHTRYKRVALFVPSRARTSTGCASSESDAAVNPSRLPLLSVALSSVELEFIFSVDYTSETSGTFTGFTTCTRCLLTFPPESRLCTLVKIPSFLLPVQPFSGSWEKSPKCACVMLFGVMSESARLW</sequence>
<evidence type="ECO:0000313" key="1">
    <source>
        <dbReference type="EMBL" id="PBK61222.1"/>
    </source>
</evidence>
<evidence type="ECO:0000313" key="2">
    <source>
        <dbReference type="Proteomes" id="UP000218334"/>
    </source>
</evidence>
<accession>A0A2H3B2D6</accession>
<keyword evidence="2" id="KW-1185">Reference proteome</keyword>
<dbReference type="EMBL" id="KZ293478">
    <property type="protein sequence ID" value="PBK61222.1"/>
    <property type="molecule type" value="Genomic_DNA"/>
</dbReference>
<name>A0A2H3B2D6_9AGAR</name>
<dbReference type="AlphaFoldDB" id="A0A2H3B2D6"/>